<comment type="caution">
    <text evidence="2">The sequence shown here is derived from an EMBL/GenBank/DDBJ whole genome shotgun (WGS) entry which is preliminary data.</text>
</comment>
<gene>
    <name evidence="2" type="ORF">S06H3_61750</name>
</gene>
<dbReference type="EMBL" id="BARV01040556">
    <property type="protein sequence ID" value="GAI55157.1"/>
    <property type="molecule type" value="Genomic_DNA"/>
</dbReference>
<proteinExistence type="predicted"/>
<name>X1PFS8_9ZZZZ</name>
<organism evidence="2">
    <name type="scientific">marine sediment metagenome</name>
    <dbReference type="NCBI Taxonomy" id="412755"/>
    <lineage>
        <taxon>unclassified sequences</taxon>
        <taxon>metagenomes</taxon>
        <taxon>ecological metagenomes</taxon>
    </lineage>
</organism>
<keyword evidence="1" id="KW-1133">Transmembrane helix</keyword>
<accession>X1PFS8</accession>
<reference evidence="2" key="1">
    <citation type="journal article" date="2014" name="Front. Microbiol.">
        <title>High frequency of phylogenetically diverse reductive dehalogenase-homologous genes in deep subseafloor sedimentary metagenomes.</title>
        <authorList>
            <person name="Kawai M."/>
            <person name="Futagami T."/>
            <person name="Toyoda A."/>
            <person name="Takaki Y."/>
            <person name="Nishi S."/>
            <person name="Hori S."/>
            <person name="Arai W."/>
            <person name="Tsubouchi T."/>
            <person name="Morono Y."/>
            <person name="Uchiyama I."/>
            <person name="Ito T."/>
            <person name="Fujiyama A."/>
            <person name="Inagaki F."/>
            <person name="Takami H."/>
        </authorList>
    </citation>
    <scope>NUCLEOTIDE SEQUENCE</scope>
    <source>
        <strain evidence="2">Expedition CK06-06</strain>
    </source>
</reference>
<evidence type="ECO:0000313" key="2">
    <source>
        <dbReference type="EMBL" id="GAI55157.1"/>
    </source>
</evidence>
<evidence type="ECO:0000256" key="1">
    <source>
        <dbReference type="SAM" id="Phobius"/>
    </source>
</evidence>
<dbReference type="AlphaFoldDB" id="X1PFS8"/>
<keyword evidence="1" id="KW-0472">Membrane</keyword>
<feature type="non-terminal residue" evidence="2">
    <location>
        <position position="36"/>
    </location>
</feature>
<sequence length="36" mass="4546">MRRLFINLFEDMFLIVLASDLLYLYYAGAWYDLFYW</sequence>
<protein>
    <submittedName>
        <fullName evidence="2">Uncharacterized protein</fullName>
    </submittedName>
</protein>
<keyword evidence="1" id="KW-0812">Transmembrane</keyword>
<feature type="transmembrane region" description="Helical" evidence="1">
    <location>
        <begin position="12"/>
        <end position="31"/>
    </location>
</feature>